<keyword evidence="3" id="KW-1185">Reference proteome</keyword>
<proteinExistence type="predicted"/>
<evidence type="ECO:0008006" key="4">
    <source>
        <dbReference type="Google" id="ProtNLM"/>
    </source>
</evidence>
<name>A0A1B4FLQ5_9BURK</name>
<evidence type="ECO:0000313" key="3">
    <source>
        <dbReference type="Proteomes" id="UP000062519"/>
    </source>
</evidence>
<reference evidence="2 3" key="1">
    <citation type="submission" date="2015-12" db="EMBL/GenBank/DDBJ databases">
        <title>Diversity of Burkholderia near neighbor genomes.</title>
        <authorList>
            <person name="Sahl J."/>
            <person name="Wagner D."/>
            <person name="Keim P."/>
        </authorList>
    </citation>
    <scope>NUCLEOTIDE SEQUENCE [LARGE SCALE GENOMIC DNA]</scope>
    <source>
        <strain evidence="2 3">BDU6</strain>
    </source>
</reference>
<organism evidence="2 3">
    <name type="scientific">Burkholderia mayonis</name>
    <dbReference type="NCBI Taxonomy" id="1385591"/>
    <lineage>
        <taxon>Bacteria</taxon>
        <taxon>Pseudomonadati</taxon>
        <taxon>Pseudomonadota</taxon>
        <taxon>Betaproteobacteria</taxon>
        <taxon>Burkholderiales</taxon>
        <taxon>Burkholderiaceae</taxon>
        <taxon>Burkholderia</taxon>
        <taxon>pseudomallei group</taxon>
    </lineage>
</organism>
<dbReference type="KEGG" id="buu:WS70_22615"/>
<evidence type="ECO:0000256" key="1">
    <source>
        <dbReference type="SAM" id="SignalP"/>
    </source>
</evidence>
<dbReference type="EMBL" id="CP013387">
    <property type="protein sequence ID" value="AOJ04599.1"/>
    <property type="molecule type" value="Genomic_DNA"/>
</dbReference>
<evidence type="ECO:0000313" key="2">
    <source>
        <dbReference type="EMBL" id="AOJ04599.1"/>
    </source>
</evidence>
<dbReference type="Proteomes" id="UP000062519">
    <property type="component" value="Chromosome 2"/>
</dbReference>
<sequence length="194" mass="21437">MEAIMRNALLILAFCSGQALAQVNSSSQALLVEQSAANALSIPQTFAMPPRAENAGCVPMVMMDDPQVTYIDPQEGHAPAWQSEHFDYTPAFEARSWSAPDALRSAQHRTANMQAKPWPDADMTTKRIAESSHVTASGTVRQWNASEPATIERSTRREVTVNGKTYREFSTDAYMKNGQPSEPLTFGVRIIFCR</sequence>
<gene>
    <name evidence="2" type="ORF">WS70_22615</name>
</gene>
<dbReference type="AlphaFoldDB" id="A0A1B4FLQ5"/>
<feature type="chain" id="PRO_5015306602" description="Lipoprotein" evidence="1">
    <location>
        <begin position="22"/>
        <end position="194"/>
    </location>
</feature>
<feature type="signal peptide" evidence="1">
    <location>
        <begin position="1"/>
        <end position="21"/>
    </location>
</feature>
<protein>
    <recommendedName>
        <fullName evidence="4">Lipoprotein</fullName>
    </recommendedName>
</protein>
<accession>A0A1B4FLQ5</accession>
<keyword evidence="1" id="KW-0732">Signal</keyword>